<proteinExistence type="predicted"/>
<name>K4D7L7_SOLLC</name>
<organism evidence="1">
    <name type="scientific">Solanum lycopersicum</name>
    <name type="common">Tomato</name>
    <name type="synonym">Lycopersicon esculentum</name>
    <dbReference type="NCBI Taxonomy" id="4081"/>
    <lineage>
        <taxon>Eukaryota</taxon>
        <taxon>Viridiplantae</taxon>
        <taxon>Streptophyta</taxon>
        <taxon>Embryophyta</taxon>
        <taxon>Tracheophyta</taxon>
        <taxon>Spermatophyta</taxon>
        <taxon>Magnoliopsida</taxon>
        <taxon>eudicotyledons</taxon>
        <taxon>Gunneridae</taxon>
        <taxon>Pentapetalae</taxon>
        <taxon>asterids</taxon>
        <taxon>lamiids</taxon>
        <taxon>Solanales</taxon>
        <taxon>Solanaceae</taxon>
        <taxon>Solanoideae</taxon>
        <taxon>Solaneae</taxon>
        <taxon>Solanum</taxon>
        <taxon>Solanum subgen. Lycopersicon</taxon>
    </lineage>
</organism>
<dbReference type="Gramene" id="Solyc11g030830.1.1">
    <property type="protein sequence ID" value="Solyc11g030830.1.1"/>
    <property type="gene ID" value="Solyc11g030830.1"/>
</dbReference>
<reference evidence="1" key="1">
    <citation type="journal article" date="2012" name="Nature">
        <title>The tomato genome sequence provides insights into fleshy fruit evolution.</title>
        <authorList>
            <consortium name="Tomato Genome Consortium"/>
        </authorList>
    </citation>
    <scope>NUCLEOTIDE SEQUENCE [LARGE SCALE GENOMIC DNA]</scope>
    <source>
        <strain evidence="1">cv. Heinz 1706</strain>
    </source>
</reference>
<dbReference type="SUPFAM" id="SSF81483">
    <property type="entry name" value="Bacterial photosystem II reaction centre, L and M subunits"/>
    <property type="match status" value="1"/>
</dbReference>
<keyword evidence="2" id="KW-1185">Reference proteome</keyword>
<evidence type="ECO:0000313" key="1">
    <source>
        <dbReference type="EnsemblPlants" id="Solyc11g030830.1.1"/>
    </source>
</evidence>
<reference evidence="1" key="2">
    <citation type="submission" date="2015-06" db="UniProtKB">
        <authorList>
            <consortium name="EnsemblPlants"/>
        </authorList>
    </citation>
    <scope>IDENTIFICATION</scope>
    <source>
        <strain evidence="1">cv. Heinz 1706</strain>
    </source>
</reference>
<dbReference type="InterPro" id="IPR036854">
    <property type="entry name" value="Photo_II_D1/D2_sf"/>
</dbReference>
<dbReference type="InParanoid" id="K4D7L7"/>
<accession>K4D7L7</accession>
<dbReference type="PaxDb" id="4081-Solyc11g030830.1.1"/>
<dbReference type="Proteomes" id="UP000004994">
    <property type="component" value="Chromosome 11"/>
</dbReference>
<dbReference type="STRING" id="4081.K4D7L7"/>
<dbReference type="HOGENOM" id="CLU_2417437_0_0_1"/>
<dbReference type="GO" id="GO:0009772">
    <property type="term" value="P:photosynthetic electron transport in photosystem II"/>
    <property type="evidence" value="ECO:0007669"/>
    <property type="project" value="InterPro"/>
</dbReference>
<sequence>MSDGGIWSKSTLKYFTSVPVLKHVTAGVDFGRKDFVYFLQIAYVRTSRKKGDEHNILMYPFYILGLAVVKGGSQFSFMHASLVTSSFIRENT</sequence>
<evidence type="ECO:0000313" key="2">
    <source>
        <dbReference type="Proteomes" id="UP000004994"/>
    </source>
</evidence>
<protein>
    <submittedName>
        <fullName evidence="1">Uncharacterized protein</fullName>
    </submittedName>
</protein>
<dbReference type="AlphaFoldDB" id="K4D7L7"/>
<dbReference type="EnsemblPlants" id="Solyc11g030830.1.1">
    <property type="protein sequence ID" value="Solyc11g030830.1.1"/>
    <property type="gene ID" value="Solyc11g030830.1"/>
</dbReference>